<keyword evidence="2 7" id="KW-0812">Transmembrane</keyword>
<dbReference type="Pfam" id="PF04116">
    <property type="entry name" value="FA_hydroxylase"/>
    <property type="match status" value="1"/>
</dbReference>
<dbReference type="PANTHER" id="PTHR21624:SF1">
    <property type="entry name" value="ALKYLGLYCEROL MONOOXYGENASE"/>
    <property type="match status" value="1"/>
</dbReference>
<feature type="transmembrane region" description="Helical" evidence="7">
    <location>
        <begin position="41"/>
        <end position="61"/>
    </location>
</feature>
<evidence type="ECO:0000256" key="2">
    <source>
        <dbReference type="ARBA" id="ARBA00022692"/>
    </source>
</evidence>
<feature type="transmembrane region" description="Helical" evidence="7">
    <location>
        <begin position="81"/>
        <end position="101"/>
    </location>
</feature>
<accession>A0ABT4AD02</accession>
<comment type="caution">
    <text evidence="9">The sequence shown here is derived from an EMBL/GenBank/DDBJ whole genome shotgun (WGS) entry which is preliminary data.</text>
</comment>
<dbReference type="RefSeq" id="WP_267538226.1">
    <property type="nucleotide sequence ID" value="NZ_JAPNKA010000001.1"/>
</dbReference>
<evidence type="ECO:0000256" key="3">
    <source>
        <dbReference type="ARBA" id="ARBA00022989"/>
    </source>
</evidence>
<feature type="transmembrane region" description="Helical" evidence="7">
    <location>
        <begin position="12"/>
        <end position="29"/>
    </location>
</feature>
<evidence type="ECO:0000256" key="7">
    <source>
        <dbReference type="SAM" id="Phobius"/>
    </source>
</evidence>
<keyword evidence="6 7" id="KW-0472">Membrane</keyword>
<sequence>MADLTSLDPTQLATPAFILLMLVELAWLARHRQEGYVGYAAKDSAASLTMGTVYSLIYMGWKGVEYAFYSVLYELSPLRLGSGLLAWVLLFFAEDLCYYWFHRIHHESRFFWASHVVHHSSQHYNLSTALRQTWTPMTGLLFWAPLPLLGFHPAMVLTAHAISLLYQFWIHTEAIGRMGPLEWVLNTPSHHRVHHGSNERYLDKNYAGILIIWDRLFGTFQPEEERPIYGLTKNIGTYNPLRIAFHEYAAILRDVLRPNPLRVRLGLAFRNPAWKPPQASIPAAGDGAVLGAEEGSRQLPSHPGA</sequence>
<evidence type="ECO:0000259" key="8">
    <source>
        <dbReference type="Pfam" id="PF04116"/>
    </source>
</evidence>
<evidence type="ECO:0000313" key="10">
    <source>
        <dbReference type="Proteomes" id="UP001207654"/>
    </source>
</evidence>
<gene>
    <name evidence="9" type="ORF">OV287_34135</name>
</gene>
<comment type="subcellular location">
    <subcellularLocation>
        <location evidence="1">Endomembrane system</location>
        <topology evidence="1">Multi-pass membrane protein</topology>
    </subcellularLocation>
</comment>
<proteinExistence type="predicted"/>
<protein>
    <submittedName>
        <fullName evidence="9">Sterol desaturase family protein</fullName>
    </submittedName>
</protein>
<dbReference type="InterPro" id="IPR006694">
    <property type="entry name" value="Fatty_acid_hydroxylase"/>
</dbReference>
<feature type="transmembrane region" description="Helical" evidence="7">
    <location>
        <begin position="140"/>
        <end position="169"/>
    </location>
</feature>
<keyword evidence="4" id="KW-0560">Oxidoreductase</keyword>
<feature type="domain" description="Fatty acid hydroxylase" evidence="8">
    <location>
        <begin position="87"/>
        <end position="219"/>
    </location>
</feature>
<evidence type="ECO:0000256" key="1">
    <source>
        <dbReference type="ARBA" id="ARBA00004127"/>
    </source>
</evidence>
<dbReference type="InterPro" id="IPR051689">
    <property type="entry name" value="Sterol_desaturase/TMEM195"/>
</dbReference>
<dbReference type="EMBL" id="JAPNKA010000001">
    <property type="protein sequence ID" value="MCY1079510.1"/>
    <property type="molecule type" value="Genomic_DNA"/>
</dbReference>
<evidence type="ECO:0000256" key="5">
    <source>
        <dbReference type="ARBA" id="ARBA00023098"/>
    </source>
</evidence>
<name>A0ABT4AD02_9BACT</name>
<organism evidence="9 10">
    <name type="scientific">Archangium lansingense</name>
    <dbReference type="NCBI Taxonomy" id="2995310"/>
    <lineage>
        <taxon>Bacteria</taxon>
        <taxon>Pseudomonadati</taxon>
        <taxon>Myxococcota</taxon>
        <taxon>Myxococcia</taxon>
        <taxon>Myxococcales</taxon>
        <taxon>Cystobacterineae</taxon>
        <taxon>Archangiaceae</taxon>
        <taxon>Archangium</taxon>
    </lineage>
</organism>
<dbReference type="PANTHER" id="PTHR21624">
    <property type="entry name" value="STEROL DESATURASE-RELATED PROTEIN"/>
    <property type="match status" value="1"/>
</dbReference>
<dbReference type="Proteomes" id="UP001207654">
    <property type="component" value="Unassembled WGS sequence"/>
</dbReference>
<evidence type="ECO:0000256" key="4">
    <source>
        <dbReference type="ARBA" id="ARBA00023002"/>
    </source>
</evidence>
<keyword evidence="5" id="KW-0443">Lipid metabolism</keyword>
<reference evidence="9 10" key="1">
    <citation type="submission" date="2022-11" db="EMBL/GenBank/DDBJ databases">
        <title>Minimal conservation of predation-associated metabolite biosynthetic gene clusters underscores biosynthetic potential of Myxococcota including descriptions for ten novel species: Archangium lansinium sp. nov., Myxococcus landrumus sp. nov., Nannocystis bai.</title>
        <authorList>
            <person name="Ahearne A."/>
            <person name="Stevens C."/>
            <person name="Phillips K."/>
        </authorList>
    </citation>
    <scope>NUCLEOTIDE SEQUENCE [LARGE SCALE GENOMIC DNA]</scope>
    <source>
        <strain evidence="9 10">MIWBW</strain>
    </source>
</reference>
<keyword evidence="3 7" id="KW-1133">Transmembrane helix</keyword>
<evidence type="ECO:0000256" key="6">
    <source>
        <dbReference type="ARBA" id="ARBA00023136"/>
    </source>
</evidence>
<evidence type="ECO:0000313" key="9">
    <source>
        <dbReference type="EMBL" id="MCY1079510.1"/>
    </source>
</evidence>
<keyword evidence="10" id="KW-1185">Reference proteome</keyword>